<sequence>MKWYAVASFKGDAIIVVRYDGLSRLSEVIIKSIPVVIMTTGFVTALGAKDFKRVQVGFALFRGRGLMEFLVKYENIPYFCFYCGRLGHAEQECPDEKLNERGVRIGTELCTLPFKKSVGRMLSFQSSVQSARRGLNFSGLQKERVTSFSGSSSLNAGHQGKMQQTKHGRTDGQVEANSIANVAVTPEVAAELAHRVQQIAVETLGQTATPVVAATSAQDTSEEAAKKLETGVPLSLHDQLLLAKSKARGSQELKSLVRSPGVVKDINKQKKKKALKPEAIAQSLKEMRNGGMLLEGLSAPLRGAGLHAGPRNGEIQDPMARSSTMATHNLLGAQGEPHQGQ</sequence>
<dbReference type="OrthoDB" id="686405at2759"/>
<dbReference type="PROSITE" id="PS50158">
    <property type="entry name" value="ZF_CCHC"/>
    <property type="match status" value="1"/>
</dbReference>
<dbReference type="STRING" id="4555.K4ALR2"/>
<evidence type="ECO:0000313" key="6">
    <source>
        <dbReference type="Proteomes" id="UP000004995"/>
    </source>
</evidence>
<reference evidence="4 6" key="1">
    <citation type="journal article" date="2012" name="Nat. Biotechnol.">
        <title>Reference genome sequence of the model plant Setaria.</title>
        <authorList>
            <person name="Bennetzen J.L."/>
            <person name="Schmutz J."/>
            <person name="Wang H."/>
            <person name="Percifield R."/>
            <person name="Hawkins J."/>
            <person name="Pontaroli A.C."/>
            <person name="Estep M."/>
            <person name="Feng L."/>
            <person name="Vaughn J.N."/>
            <person name="Grimwood J."/>
            <person name="Jenkins J."/>
            <person name="Barry K."/>
            <person name="Lindquist E."/>
            <person name="Hellsten U."/>
            <person name="Deshpande S."/>
            <person name="Wang X."/>
            <person name="Wu X."/>
            <person name="Mitros T."/>
            <person name="Triplett J."/>
            <person name="Yang X."/>
            <person name="Ye C.Y."/>
            <person name="Mauro-Herrera M."/>
            <person name="Wang L."/>
            <person name="Li P."/>
            <person name="Sharma M."/>
            <person name="Sharma R."/>
            <person name="Ronald P.C."/>
            <person name="Panaud O."/>
            <person name="Kellogg E.A."/>
            <person name="Brutnell T.P."/>
            <person name="Doust A.N."/>
            <person name="Tuskan G.A."/>
            <person name="Rokhsar D."/>
            <person name="Devos K.M."/>
        </authorList>
    </citation>
    <scope>NUCLEOTIDE SEQUENCE [LARGE SCALE GENOMIC DNA]</scope>
    <source>
        <strain evidence="6">cv. Yugu1</strain>
        <strain evidence="4">Yugu1</strain>
    </source>
</reference>
<dbReference type="GO" id="GO:0008270">
    <property type="term" value="F:zinc ion binding"/>
    <property type="evidence" value="ECO:0007669"/>
    <property type="project" value="UniProtKB-KW"/>
</dbReference>
<dbReference type="EnsemblPlants" id="KQK88439">
    <property type="protein sequence ID" value="KQK88439"/>
    <property type="gene ID" value="SETIT_039844mg"/>
</dbReference>
<dbReference type="Proteomes" id="UP000004995">
    <property type="component" value="Unassembled WGS sequence"/>
</dbReference>
<accession>K4ALR2</accession>
<keyword evidence="1" id="KW-0862">Zinc</keyword>
<evidence type="ECO:0000313" key="4">
    <source>
        <dbReference type="EMBL" id="RCV42219.1"/>
    </source>
</evidence>
<dbReference type="InterPro" id="IPR036875">
    <property type="entry name" value="Znf_CCHC_sf"/>
</dbReference>
<dbReference type="SUPFAM" id="SSF57756">
    <property type="entry name" value="Retrovirus zinc finger-like domains"/>
    <property type="match status" value="1"/>
</dbReference>
<dbReference type="Gramene" id="KQK88439">
    <property type="protein sequence ID" value="KQK88439"/>
    <property type="gene ID" value="SETIT_039844mg"/>
</dbReference>
<protein>
    <recommendedName>
        <fullName evidence="3">CCHC-type domain-containing protein</fullName>
    </recommendedName>
</protein>
<keyword evidence="1" id="KW-0863">Zinc-finger</keyword>
<keyword evidence="1" id="KW-0479">Metal-binding</keyword>
<dbReference type="InterPro" id="IPR001878">
    <property type="entry name" value="Znf_CCHC"/>
</dbReference>
<evidence type="ECO:0000256" key="1">
    <source>
        <dbReference type="PROSITE-ProRule" id="PRU00047"/>
    </source>
</evidence>
<dbReference type="EMBL" id="CM003536">
    <property type="protein sequence ID" value="RCV42219.1"/>
    <property type="molecule type" value="Genomic_DNA"/>
</dbReference>
<dbReference type="GO" id="GO:0003676">
    <property type="term" value="F:nucleic acid binding"/>
    <property type="evidence" value="ECO:0007669"/>
    <property type="project" value="InterPro"/>
</dbReference>
<feature type="domain" description="CCHC-type" evidence="3">
    <location>
        <begin position="80"/>
        <end position="95"/>
    </location>
</feature>
<evidence type="ECO:0000313" key="5">
    <source>
        <dbReference type="EnsemblPlants" id="KQK88439"/>
    </source>
</evidence>
<dbReference type="HOGENOM" id="CLU_675115_0_0_1"/>
<feature type="region of interest" description="Disordered" evidence="2">
    <location>
        <begin position="148"/>
        <end position="169"/>
    </location>
</feature>
<feature type="compositionally biased region" description="Polar residues" evidence="2">
    <location>
        <begin position="148"/>
        <end position="165"/>
    </location>
</feature>
<evidence type="ECO:0000256" key="2">
    <source>
        <dbReference type="SAM" id="MobiDB-lite"/>
    </source>
</evidence>
<reference evidence="5" key="3">
    <citation type="submission" date="2018-08" db="UniProtKB">
        <authorList>
            <consortium name="EnsemblPlants"/>
        </authorList>
    </citation>
    <scope>IDENTIFICATION</scope>
    <source>
        <strain evidence="5">Yugu1</strain>
    </source>
</reference>
<evidence type="ECO:0000259" key="3">
    <source>
        <dbReference type="PROSITE" id="PS50158"/>
    </source>
</evidence>
<dbReference type="AlphaFoldDB" id="K4ALR2"/>
<keyword evidence="6" id="KW-1185">Reference proteome</keyword>
<dbReference type="EMBL" id="AGNK02005539">
    <property type="status" value="NOT_ANNOTATED_CDS"/>
    <property type="molecule type" value="Genomic_DNA"/>
</dbReference>
<proteinExistence type="predicted"/>
<name>K4ALR2_SETIT</name>
<gene>
    <name evidence="4" type="ORF">SETIT_9G199000v2</name>
</gene>
<reference evidence="4" key="2">
    <citation type="submission" date="2015-07" db="EMBL/GenBank/DDBJ databases">
        <authorList>
            <person name="Noorani M."/>
        </authorList>
    </citation>
    <scope>NUCLEOTIDE SEQUENCE</scope>
    <source>
        <strain evidence="4">Yugu1</strain>
    </source>
</reference>
<organism evidence="5 6">
    <name type="scientific">Setaria italica</name>
    <name type="common">Foxtail millet</name>
    <name type="synonym">Panicum italicum</name>
    <dbReference type="NCBI Taxonomy" id="4555"/>
    <lineage>
        <taxon>Eukaryota</taxon>
        <taxon>Viridiplantae</taxon>
        <taxon>Streptophyta</taxon>
        <taxon>Embryophyta</taxon>
        <taxon>Tracheophyta</taxon>
        <taxon>Spermatophyta</taxon>
        <taxon>Magnoliopsida</taxon>
        <taxon>Liliopsida</taxon>
        <taxon>Poales</taxon>
        <taxon>Poaceae</taxon>
        <taxon>PACMAD clade</taxon>
        <taxon>Panicoideae</taxon>
        <taxon>Panicodae</taxon>
        <taxon>Paniceae</taxon>
        <taxon>Cenchrinae</taxon>
        <taxon>Setaria</taxon>
    </lineage>
</organism>